<comment type="subcellular location">
    <subcellularLocation>
        <location evidence="1">Membrane</location>
        <topology evidence="1">Multi-pass membrane protein</topology>
    </subcellularLocation>
</comment>
<dbReference type="EMBL" id="AWVF01000254">
    <property type="protein sequence ID" value="ERJ94426.1"/>
    <property type="molecule type" value="Genomic_DNA"/>
</dbReference>
<feature type="transmembrane region" description="Helical" evidence="5">
    <location>
        <begin position="269"/>
        <end position="288"/>
    </location>
</feature>
<dbReference type="Proteomes" id="UP000016662">
    <property type="component" value="Unassembled WGS sequence"/>
</dbReference>
<evidence type="ECO:0000256" key="3">
    <source>
        <dbReference type="ARBA" id="ARBA00022989"/>
    </source>
</evidence>
<dbReference type="AlphaFoldDB" id="U2K7E2"/>
<evidence type="ECO:0000313" key="7">
    <source>
        <dbReference type="Proteomes" id="UP000016662"/>
    </source>
</evidence>
<dbReference type="InterPro" id="IPR014743">
    <property type="entry name" value="Cl-channel_core"/>
</dbReference>
<evidence type="ECO:0000256" key="1">
    <source>
        <dbReference type="ARBA" id="ARBA00004141"/>
    </source>
</evidence>
<protein>
    <submittedName>
        <fullName evidence="6">Chloride transporter, ClC family</fullName>
    </submittedName>
</protein>
<dbReference type="PANTHER" id="PTHR43427:SF12">
    <property type="entry name" value="CHLORIDE TRANSPORTER"/>
    <property type="match status" value="1"/>
</dbReference>
<proteinExistence type="predicted"/>
<sequence>MGVLVGFIGIAFVYAIQWVTTFRTGHWWTVLTLPAGGLLIVWLYRISHDQNDKGTNMVLASLRAETELPMQMAPLIFISTVVTHFCGGSAGREGAALQLGGSVGSMLGRVFRLAERDKQVLMLCGMSAAFSAIFRTPIAAPVFAMEVVCVGAMRYAALVPCTIASLTASWLAGKCGIPLAKYTIGEIPAFQVVPALKILLLGVCCAAVSILFCVLLHQTEHFLKKYCKNPYLRILAASGVLWVLALLVHNQDYLGIGGEVMRRAVAGQVVWYAFLAKMIFTALTLGGGFKGGEIVPSFFIGATFGCLFGHLLGISPSLCAAVGMAALFCGVTNCPLASMMIASELFGMAGAPYYLLAVAVSYLLSGYYGLYGEQTFLSSKFTGGYVSHKTRQ</sequence>
<feature type="transmembrane region" description="Helical" evidence="5">
    <location>
        <begin position="198"/>
        <end position="218"/>
    </location>
</feature>
<keyword evidence="2 5" id="KW-0812">Transmembrane</keyword>
<dbReference type="Gene3D" id="1.10.3080.10">
    <property type="entry name" value="Clc chloride channel"/>
    <property type="match status" value="1"/>
</dbReference>
<evidence type="ECO:0000313" key="6">
    <source>
        <dbReference type="EMBL" id="ERJ94426.1"/>
    </source>
</evidence>
<evidence type="ECO:0000256" key="2">
    <source>
        <dbReference type="ARBA" id="ARBA00022692"/>
    </source>
</evidence>
<reference evidence="6 7" key="1">
    <citation type="submission" date="2013-07" db="EMBL/GenBank/DDBJ databases">
        <authorList>
            <person name="Weinstock G."/>
            <person name="Sodergren E."/>
            <person name="Wylie T."/>
            <person name="Fulton L."/>
            <person name="Fulton R."/>
            <person name="Fronick C."/>
            <person name="O'Laughlin M."/>
            <person name="Godfrey J."/>
            <person name="Miner T."/>
            <person name="Herter B."/>
            <person name="Appelbaum E."/>
            <person name="Cordes M."/>
            <person name="Lek S."/>
            <person name="Wollam A."/>
            <person name="Pepin K.H."/>
            <person name="Palsikar V.B."/>
            <person name="Mitreva M."/>
            <person name="Wilson R.K."/>
        </authorList>
    </citation>
    <scope>NUCLEOTIDE SEQUENCE [LARGE SCALE GENOMIC DNA]</scope>
    <source>
        <strain evidence="6 7">ATCC 27760</strain>
    </source>
</reference>
<feature type="transmembrane region" description="Helical" evidence="5">
    <location>
        <begin position="25"/>
        <end position="44"/>
    </location>
</feature>
<organism evidence="6 7">
    <name type="scientific">Ruminococcus callidus ATCC 27760</name>
    <dbReference type="NCBI Taxonomy" id="411473"/>
    <lineage>
        <taxon>Bacteria</taxon>
        <taxon>Bacillati</taxon>
        <taxon>Bacillota</taxon>
        <taxon>Clostridia</taxon>
        <taxon>Eubacteriales</taxon>
        <taxon>Oscillospiraceae</taxon>
        <taxon>Ruminococcus</taxon>
    </lineage>
</organism>
<keyword evidence="3 5" id="KW-1133">Transmembrane helix</keyword>
<dbReference type="STRING" id="411473.RUMCAL_02084"/>
<keyword evidence="7" id="KW-1185">Reference proteome</keyword>
<accession>U2K7E2</accession>
<dbReference type="SUPFAM" id="SSF81340">
    <property type="entry name" value="Clc chloride channel"/>
    <property type="match status" value="1"/>
</dbReference>
<comment type="caution">
    <text evidence="6">The sequence shown here is derived from an EMBL/GenBank/DDBJ whole genome shotgun (WGS) entry which is preliminary data.</text>
</comment>
<name>U2K7E2_9FIRM</name>
<evidence type="ECO:0000256" key="4">
    <source>
        <dbReference type="ARBA" id="ARBA00023136"/>
    </source>
</evidence>
<dbReference type="GO" id="GO:0015108">
    <property type="term" value="F:chloride transmembrane transporter activity"/>
    <property type="evidence" value="ECO:0007669"/>
    <property type="project" value="InterPro"/>
</dbReference>
<dbReference type="InterPro" id="IPR001807">
    <property type="entry name" value="ClC"/>
</dbReference>
<feature type="transmembrane region" description="Helical" evidence="5">
    <location>
        <begin position="353"/>
        <end position="371"/>
    </location>
</feature>
<feature type="transmembrane region" description="Helical" evidence="5">
    <location>
        <begin position="230"/>
        <end position="248"/>
    </location>
</feature>
<evidence type="ECO:0000256" key="5">
    <source>
        <dbReference type="SAM" id="Phobius"/>
    </source>
</evidence>
<dbReference type="HOGENOM" id="CLU_015263_1_1_9"/>
<keyword evidence="4 5" id="KW-0472">Membrane</keyword>
<dbReference type="PANTHER" id="PTHR43427">
    <property type="entry name" value="CHLORIDE CHANNEL PROTEIN CLC-E"/>
    <property type="match status" value="1"/>
</dbReference>
<dbReference type="InterPro" id="IPR050368">
    <property type="entry name" value="ClC-type_chloride_channel"/>
</dbReference>
<feature type="transmembrane region" description="Helical" evidence="5">
    <location>
        <begin position="120"/>
        <end position="143"/>
    </location>
</feature>
<dbReference type="eggNOG" id="COG0038">
    <property type="taxonomic scope" value="Bacteria"/>
</dbReference>
<dbReference type="Pfam" id="PF00654">
    <property type="entry name" value="Voltage_CLC"/>
    <property type="match status" value="1"/>
</dbReference>
<dbReference type="PATRIC" id="fig|411473.3.peg.1721"/>
<feature type="transmembrane region" description="Helical" evidence="5">
    <location>
        <begin position="319"/>
        <end position="341"/>
    </location>
</feature>
<dbReference type="GO" id="GO:0016020">
    <property type="term" value="C:membrane"/>
    <property type="evidence" value="ECO:0007669"/>
    <property type="project" value="UniProtKB-SubCell"/>
</dbReference>
<gene>
    <name evidence="6" type="ORF">RUMCAL_02084</name>
</gene>
<dbReference type="PRINTS" id="PR00762">
    <property type="entry name" value="CLCHANNEL"/>
</dbReference>
<feature type="transmembrane region" description="Helical" evidence="5">
    <location>
        <begin position="155"/>
        <end position="177"/>
    </location>
</feature>
<feature type="transmembrane region" description="Helical" evidence="5">
    <location>
        <begin position="294"/>
        <end position="312"/>
    </location>
</feature>